<reference evidence="7" key="1">
    <citation type="submission" date="2020-10" db="EMBL/GenBank/DDBJ databases">
        <authorList>
            <person name="Lu T."/>
            <person name="Wang Q."/>
            <person name="Han X."/>
        </authorList>
    </citation>
    <scope>NUCLEOTIDE SEQUENCE</scope>
    <source>
        <strain evidence="7">WQ 366</strain>
    </source>
</reference>
<keyword evidence="5" id="KW-1133">Transmembrane helix</keyword>
<evidence type="ECO:0000256" key="3">
    <source>
        <dbReference type="ARBA" id="ARBA00023237"/>
    </source>
</evidence>
<dbReference type="InterPro" id="IPR050330">
    <property type="entry name" value="Bact_OuterMem_StrucFunc"/>
</dbReference>
<gene>
    <name evidence="7" type="ORF">IPZ78_06870</name>
</gene>
<dbReference type="CDD" id="cd07185">
    <property type="entry name" value="OmpA_C-like"/>
    <property type="match status" value="1"/>
</dbReference>
<feature type="domain" description="OmpA-like" evidence="6">
    <location>
        <begin position="319"/>
        <end position="435"/>
    </location>
</feature>
<dbReference type="InterPro" id="IPR009282">
    <property type="entry name" value="DUF937"/>
</dbReference>
<protein>
    <submittedName>
        <fullName evidence="7">OmpA family protein</fullName>
    </submittedName>
</protein>
<evidence type="ECO:0000259" key="6">
    <source>
        <dbReference type="PROSITE" id="PS51123"/>
    </source>
</evidence>
<dbReference type="InterPro" id="IPR006665">
    <property type="entry name" value="OmpA-like"/>
</dbReference>
<evidence type="ECO:0000256" key="2">
    <source>
        <dbReference type="ARBA" id="ARBA00023136"/>
    </source>
</evidence>
<keyword evidence="8" id="KW-1185">Reference proteome</keyword>
<dbReference type="InterPro" id="IPR036737">
    <property type="entry name" value="OmpA-like_sf"/>
</dbReference>
<dbReference type="Pfam" id="PF00691">
    <property type="entry name" value="OmpA"/>
    <property type="match status" value="1"/>
</dbReference>
<keyword evidence="5" id="KW-0812">Transmembrane</keyword>
<dbReference type="PRINTS" id="PR01021">
    <property type="entry name" value="OMPADOMAIN"/>
</dbReference>
<evidence type="ECO:0000256" key="4">
    <source>
        <dbReference type="PROSITE-ProRule" id="PRU00473"/>
    </source>
</evidence>
<feature type="transmembrane region" description="Helical" evidence="5">
    <location>
        <begin position="227"/>
        <end position="245"/>
    </location>
</feature>
<organism evidence="7 8">
    <name type="scientific">Sphingobacterium bovistauri</name>
    <dbReference type="NCBI Taxonomy" id="2781959"/>
    <lineage>
        <taxon>Bacteria</taxon>
        <taxon>Pseudomonadati</taxon>
        <taxon>Bacteroidota</taxon>
        <taxon>Sphingobacteriia</taxon>
        <taxon>Sphingobacteriales</taxon>
        <taxon>Sphingobacteriaceae</taxon>
        <taxon>Sphingobacterium</taxon>
    </lineage>
</organism>
<dbReference type="Gene3D" id="3.30.1330.60">
    <property type="entry name" value="OmpA-like domain"/>
    <property type="match status" value="1"/>
</dbReference>
<keyword evidence="3" id="KW-0998">Cell outer membrane</keyword>
<sequence length="435" mass="46911">MESNLLHNVKAYFTDEVINKLSANLGETSENVHKGIDLSIPSLLLGLQGKSGDGLGSILNSAKHLFSSFDINNLFGNYFGSPAGTDNSKFETQNILGSIFGDKLGTIVDSLSSYLGIRSESISSLLGASLPAVISGITQKGSDWDSNSIGSLLNSNKSAIAAALPSGLGLGAFGTLFAQADSPTELPRETQTQVKNDIPHTPVEPLKPRQPEVVHTQERIEEGKKGAGLWWLLIPILLIALWLIFGKGCDGDTKEVVLRDSIADADTTIVVTNPVTQSEKQYIDVKLPDGASLKAYSSGIEENLIAFLQSDYKSLSDDQLKEKWFDFDNLNFETGTANVLPESQQQLENIASILKLFPDAKIKIGGYTDKTGNEEVNKRISENRAEAVKSFLESKGLGNQVEDAEGYGSEFATVPADATDAERAKDRRVAVSVRK</sequence>
<dbReference type="PANTHER" id="PTHR30329:SF21">
    <property type="entry name" value="LIPOPROTEIN YIAD-RELATED"/>
    <property type="match status" value="1"/>
</dbReference>
<dbReference type="PROSITE" id="PS51123">
    <property type="entry name" value="OMPA_2"/>
    <property type="match status" value="1"/>
</dbReference>
<dbReference type="SUPFAM" id="SSF103088">
    <property type="entry name" value="OmpA-like"/>
    <property type="match status" value="1"/>
</dbReference>
<dbReference type="InterPro" id="IPR006664">
    <property type="entry name" value="OMP_bac"/>
</dbReference>
<dbReference type="RefSeq" id="WP_225552265.1">
    <property type="nucleotide sequence ID" value="NZ_JADEYP010000010.1"/>
</dbReference>
<evidence type="ECO:0000313" key="7">
    <source>
        <dbReference type="EMBL" id="MCA5004874.1"/>
    </source>
</evidence>
<dbReference type="EMBL" id="JADEYP010000010">
    <property type="protein sequence ID" value="MCA5004874.1"/>
    <property type="molecule type" value="Genomic_DNA"/>
</dbReference>
<accession>A0ABS7Z861</accession>
<evidence type="ECO:0000256" key="5">
    <source>
        <dbReference type="SAM" id="Phobius"/>
    </source>
</evidence>
<evidence type="ECO:0000256" key="1">
    <source>
        <dbReference type="ARBA" id="ARBA00004442"/>
    </source>
</evidence>
<comment type="caution">
    <text evidence="7">The sequence shown here is derived from an EMBL/GenBank/DDBJ whole genome shotgun (WGS) entry which is preliminary data.</text>
</comment>
<keyword evidence="2 4" id="KW-0472">Membrane</keyword>
<proteinExistence type="predicted"/>
<comment type="subcellular location">
    <subcellularLocation>
        <location evidence="1">Cell outer membrane</location>
    </subcellularLocation>
</comment>
<dbReference type="Pfam" id="PF06078">
    <property type="entry name" value="DUF937"/>
    <property type="match status" value="1"/>
</dbReference>
<evidence type="ECO:0000313" key="8">
    <source>
        <dbReference type="Proteomes" id="UP001165302"/>
    </source>
</evidence>
<dbReference type="PANTHER" id="PTHR30329">
    <property type="entry name" value="STATOR ELEMENT OF FLAGELLAR MOTOR COMPLEX"/>
    <property type="match status" value="1"/>
</dbReference>
<dbReference type="Proteomes" id="UP001165302">
    <property type="component" value="Unassembled WGS sequence"/>
</dbReference>
<name>A0ABS7Z861_9SPHI</name>